<proteinExistence type="predicted"/>
<dbReference type="Gene3D" id="3.60.10.10">
    <property type="entry name" value="Endonuclease/exonuclease/phosphatase"/>
    <property type="match status" value="1"/>
</dbReference>
<protein>
    <recommendedName>
        <fullName evidence="1">Endonuclease/exonuclease/phosphatase domain-containing protein</fullName>
    </recommendedName>
</protein>
<dbReference type="RefSeq" id="WP_072630245.1">
    <property type="nucleotide sequence ID" value="NZ_MLCB01000120.1"/>
</dbReference>
<name>A0A1L9NXX1_9RHOB</name>
<feature type="domain" description="Endonuclease/exonuclease/phosphatase" evidence="1">
    <location>
        <begin position="34"/>
        <end position="300"/>
    </location>
</feature>
<keyword evidence="3" id="KW-1185">Reference proteome</keyword>
<dbReference type="InterPro" id="IPR036691">
    <property type="entry name" value="Endo/exonu/phosph_ase_sf"/>
</dbReference>
<organism evidence="2 3">
    <name type="scientific">Planktotalea frisia</name>
    <dbReference type="NCBI Taxonomy" id="696762"/>
    <lineage>
        <taxon>Bacteria</taxon>
        <taxon>Pseudomonadati</taxon>
        <taxon>Pseudomonadota</taxon>
        <taxon>Alphaproteobacteria</taxon>
        <taxon>Rhodobacterales</taxon>
        <taxon>Paracoccaceae</taxon>
        <taxon>Planktotalea</taxon>
    </lineage>
</organism>
<dbReference type="GO" id="GO:0003824">
    <property type="term" value="F:catalytic activity"/>
    <property type="evidence" value="ECO:0007669"/>
    <property type="project" value="InterPro"/>
</dbReference>
<dbReference type="STRING" id="696762.PFRI_16660"/>
<dbReference type="Pfam" id="PF03372">
    <property type="entry name" value="Exo_endo_phos"/>
    <property type="match status" value="1"/>
</dbReference>
<dbReference type="Proteomes" id="UP000184514">
    <property type="component" value="Unassembled WGS sequence"/>
</dbReference>
<dbReference type="OrthoDB" id="292013at2"/>
<dbReference type="SUPFAM" id="SSF56219">
    <property type="entry name" value="DNase I-like"/>
    <property type="match status" value="1"/>
</dbReference>
<dbReference type="EMBL" id="MLCB01000120">
    <property type="protein sequence ID" value="OJI94136.1"/>
    <property type="molecule type" value="Genomic_DNA"/>
</dbReference>
<dbReference type="AlphaFoldDB" id="A0A1L9NXX1"/>
<reference evidence="2 3" key="1">
    <citation type="submission" date="2016-10" db="EMBL/GenBank/DDBJ databases">
        <title>Genome sequence of Planktotalea frisia SH6-1.</title>
        <authorList>
            <person name="Poehlein A."/>
            <person name="Bakenhus I."/>
            <person name="Voget S."/>
            <person name="Brinkhoff T."/>
            <person name="Simon M."/>
        </authorList>
    </citation>
    <scope>NUCLEOTIDE SEQUENCE [LARGE SCALE GENOMIC DNA]</scope>
    <source>
        <strain evidence="2 3">SH6-1</strain>
    </source>
</reference>
<evidence type="ECO:0000259" key="1">
    <source>
        <dbReference type="Pfam" id="PF03372"/>
    </source>
</evidence>
<gene>
    <name evidence="2" type="ORF">PFRI_16660</name>
</gene>
<evidence type="ECO:0000313" key="3">
    <source>
        <dbReference type="Proteomes" id="UP000184514"/>
    </source>
</evidence>
<accession>A0A1L9NXX1</accession>
<comment type="caution">
    <text evidence="2">The sequence shown here is derived from an EMBL/GenBank/DDBJ whole genome shotgun (WGS) entry which is preliminary data.</text>
</comment>
<dbReference type="InterPro" id="IPR005135">
    <property type="entry name" value="Endo/exonuclease/phosphatase"/>
</dbReference>
<sequence length="322" mass="35410">MPFALSAEGFRVATFHAELTRKGPGLLLRDIERGKDKQISALKLVVAAVDPDVLLLTKVDFDLEQRSAAALRDALGYPHMFTLAPNTMITTQLDLNGDKRVGDRQAWARYAGEGAMLLLSKHPVELRYHLNNLLWKDAPRAQMPEAGFLSALAIAELKVVSQGLWVVEVVTAKHGPITLVAFQNQTPVFDGPQDFNGLRNRAQLRLLNDVMEGAFGDFPLKRFVLLGNSNLDPKRGDGDRTAIGALLADKRLSDAKPLSTLGGDTTAQWENPGSMRVSYVLPSADWKIKSSGVFWPDAGPLHKAAEQASRHRLVWIDIRPPP</sequence>
<evidence type="ECO:0000313" key="2">
    <source>
        <dbReference type="EMBL" id="OJI94136.1"/>
    </source>
</evidence>